<keyword evidence="5" id="KW-1185">Reference proteome</keyword>
<evidence type="ECO:0000259" key="3">
    <source>
        <dbReference type="Pfam" id="PF14344"/>
    </source>
</evidence>
<dbReference type="OrthoDB" id="5800709at2"/>
<keyword evidence="1" id="KW-0472">Membrane</keyword>
<reference evidence="4 5" key="1">
    <citation type="submission" date="2018-05" db="EMBL/GenBank/DDBJ databases">
        <title>Genomic Encyclopedia of Archaeal and Bacterial Type Strains, Phase II (KMG-II): from individual species to whole genera.</title>
        <authorList>
            <person name="Goeker M."/>
        </authorList>
    </citation>
    <scope>NUCLEOTIDE SEQUENCE [LARGE SCALE GENOMIC DNA]</scope>
    <source>
        <strain evidence="4 5">DSM 45184</strain>
    </source>
</reference>
<comment type="caution">
    <text evidence="4">The sequence shown here is derived from an EMBL/GenBank/DDBJ whole genome shotgun (WGS) entry which is preliminary data.</text>
</comment>
<evidence type="ECO:0000313" key="5">
    <source>
        <dbReference type="Proteomes" id="UP000245697"/>
    </source>
</evidence>
<accession>A0A316F4X5</accession>
<dbReference type="Proteomes" id="UP000245697">
    <property type="component" value="Unassembled WGS sequence"/>
</dbReference>
<feature type="signal peptide" evidence="2">
    <location>
        <begin position="1"/>
        <end position="33"/>
    </location>
</feature>
<proteinExistence type="predicted"/>
<dbReference type="EMBL" id="QGGR01000022">
    <property type="protein sequence ID" value="PWK39558.1"/>
    <property type="molecule type" value="Genomic_DNA"/>
</dbReference>
<gene>
    <name evidence="4" type="ORF">BC793_122130</name>
</gene>
<evidence type="ECO:0000313" key="4">
    <source>
        <dbReference type="EMBL" id="PWK39558.1"/>
    </source>
</evidence>
<dbReference type="InterPro" id="IPR025510">
    <property type="entry name" value="DUF4397"/>
</dbReference>
<dbReference type="AlphaFoldDB" id="A0A316F4X5"/>
<name>A0A316F4X5_9ACTN</name>
<dbReference type="RefSeq" id="WP_109600763.1">
    <property type="nucleotide sequence ID" value="NZ_BONA01000075.1"/>
</dbReference>
<keyword evidence="1" id="KW-1133">Transmembrane helix</keyword>
<feature type="domain" description="DUF4397" evidence="3">
    <location>
        <begin position="37"/>
        <end position="153"/>
    </location>
</feature>
<keyword evidence="1" id="KW-0812">Transmembrane</keyword>
<evidence type="ECO:0000256" key="2">
    <source>
        <dbReference type="SAM" id="SignalP"/>
    </source>
</evidence>
<feature type="transmembrane region" description="Helical" evidence="1">
    <location>
        <begin position="251"/>
        <end position="271"/>
    </location>
</feature>
<evidence type="ECO:0000256" key="1">
    <source>
        <dbReference type="SAM" id="Phobius"/>
    </source>
</evidence>
<feature type="chain" id="PRO_5016284673" evidence="2">
    <location>
        <begin position="34"/>
        <end position="281"/>
    </location>
</feature>
<sequence>MRTSHLRRTATVGAVTMIAFGAAGTFAALPAQAAADSQVSVVHGIPAQPVDVYVNGEKTIPDFQPGKVAGPLTLPAGQYDIALTKPGDAIGDALLTVDDAEIPGGANLSLVAHLSADGKPGLTPFVNDTGKLAAGKARLIVRHTAAAPAVDVRAGGQPVFEGLTNPKEAKADVDAGSVEADVVLAGTQTRVLGPADLDLKEGTATIVYAIGSAEDKTLDIVAQTVDGLHSAPGGVPSGDGGRADQGVSLPWYGVGGVGILLALFGLARLTGIGRARPSTGR</sequence>
<organism evidence="4 5">
    <name type="scientific">Actinoplanes xinjiangensis</name>
    <dbReference type="NCBI Taxonomy" id="512350"/>
    <lineage>
        <taxon>Bacteria</taxon>
        <taxon>Bacillati</taxon>
        <taxon>Actinomycetota</taxon>
        <taxon>Actinomycetes</taxon>
        <taxon>Micromonosporales</taxon>
        <taxon>Micromonosporaceae</taxon>
        <taxon>Actinoplanes</taxon>
    </lineage>
</organism>
<dbReference type="Pfam" id="PF14344">
    <property type="entry name" value="DUF4397"/>
    <property type="match status" value="1"/>
</dbReference>
<protein>
    <submittedName>
        <fullName evidence="4">Uncharacterized protein DUF4397</fullName>
    </submittedName>
</protein>
<keyword evidence="2" id="KW-0732">Signal</keyword>